<organism evidence="1">
    <name type="scientific">Siphoviridae sp. ctm7X10</name>
    <dbReference type="NCBI Taxonomy" id="2827929"/>
    <lineage>
        <taxon>Viruses</taxon>
        <taxon>Duplodnaviria</taxon>
        <taxon>Heunggongvirae</taxon>
        <taxon>Uroviricota</taxon>
        <taxon>Caudoviricetes</taxon>
    </lineage>
</organism>
<dbReference type="EMBL" id="BK032530">
    <property type="protein sequence ID" value="DAF46106.1"/>
    <property type="molecule type" value="Genomic_DNA"/>
</dbReference>
<evidence type="ECO:0000313" key="1">
    <source>
        <dbReference type="EMBL" id="DAF46106.1"/>
    </source>
</evidence>
<accession>A0A8S5S5Y1</accession>
<proteinExistence type="predicted"/>
<reference evidence="1" key="1">
    <citation type="journal article" date="2021" name="Proc. Natl. Acad. Sci. U.S.A.">
        <title>A Catalog of Tens of Thousands of Viruses from Human Metagenomes Reveals Hidden Associations with Chronic Diseases.</title>
        <authorList>
            <person name="Tisza M.J."/>
            <person name="Buck C.B."/>
        </authorList>
    </citation>
    <scope>NUCLEOTIDE SEQUENCE</scope>
    <source>
        <strain evidence="1">Ctm7X10</strain>
    </source>
</reference>
<name>A0A8S5S5Y1_9CAUD</name>
<sequence length="32" mass="3926">MALLENFFDYSTNFHINCEQFIFFISLICKYL</sequence>
<protein>
    <submittedName>
        <fullName evidence="1">Uncharacterized protein</fullName>
    </submittedName>
</protein>